<feature type="region of interest" description="Disordered" evidence="1">
    <location>
        <begin position="1"/>
        <end position="25"/>
    </location>
</feature>
<comment type="caution">
    <text evidence="2">The sequence shown here is derived from an EMBL/GenBank/DDBJ whole genome shotgun (WGS) entry which is preliminary data.</text>
</comment>
<evidence type="ECO:0000256" key="1">
    <source>
        <dbReference type="SAM" id="MobiDB-lite"/>
    </source>
</evidence>
<evidence type="ECO:0000313" key="2">
    <source>
        <dbReference type="EMBL" id="MED6159569.1"/>
    </source>
</evidence>
<name>A0ABU6UFC9_9FABA</name>
<keyword evidence="3" id="KW-1185">Reference proteome</keyword>
<protein>
    <submittedName>
        <fullName evidence="2">Uncharacterized protein</fullName>
    </submittedName>
</protein>
<dbReference type="EMBL" id="JASCZI010121082">
    <property type="protein sequence ID" value="MED6159569.1"/>
    <property type="molecule type" value="Genomic_DNA"/>
</dbReference>
<gene>
    <name evidence="2" type="ORF">PIB30_043434</name>
</gene>
<evidence type="ECO:0000313" key="3">
    <source>
        <dbReference type="Proteomes" id="UP001341840"/>
    </source>
</evidence>
<sequence>MEAKAPQTLTTPDGPPLLSESIRVPPEPTRPLIQFESSSRLASVANRFKKSSLVTVQKRIGSTPKSSRFCVLSQLSFEKTFSENRLEGSANRFKRSPLRSVHKRIGSPQIRVDSKRLANPSFSQIFIRVDSNPRRIDLKLKPWILSRNELNRLSGDEFRRF</sequence>
<accession>A0ABU6UFC9</accession>
<dbReference type="Proteomes" id="UP001341840">
    <property type="component" value="Unassembled WGS sequence"/>
</dbReference>
<proteinExistence type="predicted"/>
<organism evidence="2 3">
    <name type="scientific">Stylosanthes scabra</name>
    <dbReference type="NCBI Taxonomy" id="79078"/>
    <lineage>
        <taxon>Eukaryota</taxon>
        <taxon>Viridiplantae</taxon>
        <taxon>Streptophyta</taxon>
        <taxon>Embryophyta</taxon>
        <taxon>Tracheophyta</taxon>
        <taxon>Spermatophyta</taxon>
        <taxon>Magnoliopsida</taxon>
        <taxon>eudicotyledons</taxon>
        <taxon>Gunneridae</taxon>
        <taxon>Pentapetalae</taxon>
        <taxon>rosids</taxon>
        <taxon>fabids</taxon>
        <taxon>Fabales</taxon>
        <taxon>Fabaceae</taxon>
        <taxon>Papilionoideae</taxon>
        <taxon>50 kb inversion clade</taxon>
        <taxon>dalbergioids sensu lato</taxon>
        <taxon>Dalbergieae</taxon>
        <taxon>Pterocarpus clade</taxon>
        <taxon>Stylosanthes</taxon>
    </lineage>
</organism>
<reference evidence="2 3" key="1">
    <citation type="journal article" date="2023" name="Plants (Basel)">
        <title>Bridging the Gap: Combining Genomics and Transcriptomics Approaches to Understand Stylosanthes scabra, an Orphan Legume from the Brazilian Caatinga.</title>
        <authorList>
            <person name="Ferreira-Neto J.R.C."/>
            <person name="da Silva M.D."/>
            <person name="Binneck E."/>
            <person name="de Melo N.F."/>
            <person name="da Silva R.H."/>
            <person name="de Melo A.L.T.M."/>
            <person name="Pandolfi V."/>
            <person name="Bustamante F.O."/>
            <person name="Brasileiro-Vidal A.C."/>
            <person name="Benko-Iseppon A.M."/>
        </authorList>
    </citation>
    <scope>NUCLEOTIDE SEQUENCE [LARGE SCALE GENOMIC DNA]</scope>
    <source>
        <tissue evidence="2">Leaves</tissue>
    </source>
</reference>